<evidence type="ECO:0000259" key="4">
    <source>
        <dbReference type="Pfam" id="PF16325"/>
    </source>
</evidence>
<dbReference type="Pfam" id="PF16325">
    <property type="entry name" value="Peptidase_U32_C"/>
    <property type="match status" value="1"/>
</dbReference>
<dbReference type="GO" id="GO:0006508">
    <property type="term" value="P:proteolysis"/>
    <property type="evidence" value="ECO:0007669"/>
    <property type="project" value="UniProtKB-KW"/>
</dbReference>
<dbReference type="PANTHER" id="PTHR30217">
    <property type="entry name" value="PEPTIDASE U32 FAMILY"/>
    <property type="match status" value="1"/>
</dbReference>
<dbReference type="Proteomes" id="UP000094056">
    <property type="component" value="Unassembled WGS sequence"/>
</dbReference>
<dbReference type="Pfam" id="PF01136">
    <property type="entry name" value="Peptidase_U32"/>
    <property type="match status" value="1"/>
</dbReference>
<keyword evidence="2" id="KW-0378">Hydrolase</keyword>
<dbReference type="InterPro" id="IPR051454">
    <property type="entry name" value="RNA/ubiquinone_mod_enzymes"/>
</dbReference>
<dbReference type="InterPro" id="IPR032525">
    <property type="entry name" value="Peptidase_U32_C"/>
</dbReference>
<comment type="caution">
    <text evidence="5">The sequence shown here is derived from an EMBL/GenBank/DDBJ whole genome shotgun (WGS) entry which is preliminary data.</text>
</comment>
<dbReference type="PANTHER" id="PTHR30217:SF6">
    <property type="entry name" value="TRNA HYDROXYLATION PROTEIN P"/>
    <property type="match status" value="1"/>
</dbReference>
<name>A0A1E3XFD9_9BACT</name>
<comment type="similarity">
    <text evidence="3">Belongs to the peptidase U32 family.</text>
</comment>
<dbReference type="InterPro" id="IPR001539">
    <property type="entry name" value="Peptidase_U32"/>
</dbReference>
<accession>A0A1E3XFD9</accession>
<feature type="domain" description="Peptidase family U32 C-terminal" evidence="4">
    <location>
        <begin position="328"/>
        <end position="409"/>
    </location>
</feature>
<protein>
    <submittedName>
        <fullName evidence="5">Peptidase</fullName>
    </submittedName>
</protein>
<organism evidence="5 6">
    <name type="scientific">Candidatus Scalindua rubra</name>
    <dbReference type="NCBI Taxonomy" id="1872076"/>
    <lineage>
        <taxon>Bacteria</taxon>
        <taxon>Pseudomonadati</taxon>
        <taxon>Planctomycetota</taxon>
        <taxon>Candidatus Brocadiia</taxon>
        <taxon>Candidatus Brocadiales</taxon>
        <taxon>Candidatus Scalinduaceae</taxon>
        <taxon>Candidatus Scalindua</taxon>
    </lineage>
</organism>
<evidence type="ECO:0000313" key="6">
    <source>
        <dbReference type="Proteomes" id="UP000094056"/>
    </source>
</evidence>
<dbReference type="Gene3D" id="2.40.30.10">
    <property type="entry name" value="Translation factors"/>
    <property type="match status" value="1"/>
</dbReference>
<evidence type="ECO:0000256" key="3">
    <source>
        <dbReference type="ARBA" id="ARBA00038374"/>
    </source>
</evidence>
<evidence type="ECO:0000256" key="2">
    <source>
        <dbReference type="ARBA" id="ARBA00022801"/>
    </source>
</evidence>
<reference evidence="5 6" key="1">
    <citation type="submission" date="2016-07" db="EMBL/GenBank/DDBJ databases">
        <title>Draft genome of Scalindua rubra, obtained from a brine-seawater interface in the Red Sea, sheds light on salt adaptation in anammox bacteria.</title>
        <authorList>
            <person name="Speth D.R."/>
            <person name="Lagkouvardos I."/>
            <person name="Wang Y."/>
            <person name="Qian P.-Y."/>
            <person name="Dutilh B.E."/>
            <person name="Jetten M.S."/>
        </authorList>
    </citation>
    <scope>NUCLEOTIDE SEQUENCE [LARGE SCALE GENOMIC DNA]</scope>
    <source>
        <strain evidence="5">BSI-1</strain>
    </source>
</reference>
<dbReference type="PATRIC" id="fig|1872076.5.peg.653"/>
<dbReference type="AlphaFoldDB" id="A0A1E3XFD9"/>
<dbReference type="PROSITE" id="PS01276">
    <property type="entry name" value="PEPTIDASE_U32"/>
    <property type="match status" value="1"/>
</dbReference>
<keyword evidence="1" id="KW-0645">Protease</keyword>
<evidence type="ECO:0000256" key="1">
    <source>
        <dbReference type="ARBA" id="ARBA00022670"/>
    </source>
</evidence>
<evidence type="ECO:0000313" key="5">
    <source>
        <dbReference type="EMBL" id="ODS34309.1"/>
    </source>
</evidence>
<proteinExistence type="inferred from homology"/>
<sequence>MRKKSQQEHKKPELIAPAGDMNKLKTAIEYGADAVYAGGKEFNLRNAASNFTLDDIGFASDYVHKRDKKIYIALNIFAHNYHIHKIEQYLRELAKYPVDALIFSDPGVLTIVKDILPEIPIHLSTQANCTNYESVNFWYKQGIKRIVLARELSLDEISEISSSSDCETEVFVHGAMCISYSGRCYLSAYMANRGANVGDCAQSCRWKYSIVEEERPNEFFKVFEDGEFTSIMSSRDLCMIQHIPELISAGVDAWKIEGRMKSQYYVATVTRVYREAIDTFFENDVYKYQSMWLEELGKISHRDYNTGFFLGNPGGNGQKVSAGDGYTRTYKFIGLFDNLKDDKFAEVLVKNKFQVGTDIEVMGKKTDQDFVQNVKEMYNQEMKPIKEANPGQRVFIIPERPVEEYFIIRRKDCGYRLSS</sequence>
<dbReference type="GO" id="GO:0008233">
    <property type="term" value="F:peptidase activity"/>
    <property type="evidence" value="ECO:0007669"/>
    <property type="project" value="UniProtKB-KW"/>
</dbReference>
<gene>
    <name evidence="5" type="ORF">SCARUB_00568</name>
</gene>
<dbReference type="EMBL" id="MAYW01000009">
    <property type="protein sequence ID" value="ODS34309.1"/>
    <property type="molecule type" value="Genomic_DNA"/>
</dbReference>